<proteinExistence type="predicted"/>
<sequence>MHRRSLWLLVLNLSLFLFIVWAWNTEQTFLSMLDEWGMNAITAQEESNFTRVARFFSAFSSYAICLGFGFILSFAFLYIKKYWVSALVLIGAAGTRLISSTLKNLFDRNRPPLDSLITTHGDAFPSGHVIYAVFLSGALFLFITCRYRSMNRFLFLLCGILFIALVGWSRVHLGAHYISDVLGGLFIGAIWLQAIWILALIKKSPDSAGA</sequence>
<evidence type="ECO:0000259" key="2">
    <source>
        <dbReference type="SMART" id="SM00014"/>
    </source>
</evidence>
<gene>
    <name evidence="3" type="ORF">SAMN04487936_11160</name>
</gene>
<accession>A0A1I3YMB9</accession>
<reference evidence="4" key="1">
    <citation type="submission" date="2016-10" db="EMBL/GenBank/DDBJ databases">
        <authorList>
            <person name="Varghese N."/>
            <person name="Submissions S."/>
        </authorList>
    </citation>
    <scope>NUCLEOTIDE SEQUENCE [LARGE SCALE GENOMIC DNA]</scope>
    <source>
        <strain evidence="4">CGMCC 1.3704</strain>
    </source>
</reference>
<dbReference type="Pfam" id="PF01569">
    <property type="entry name" value="PAP2"/>
    <property type="match status" value="1"/>
</dbReference>
<dbReference type="OrthoDB" id="9789113at2"/>
<dbReference type="Gene3D" id="1.20.144.10">
    <property type="entry name" value="Phosphatidic acid phosphatase type 2/haloperoxidase"/>
    <property type="match status" value="1"/>
</dbReference>
<feature type="domain" description="Phosphatidic acid phosphatase type 2/haloperoxidase" evidence="2">
    <location>
        <begin position="85"/>
        <end position="196"/>
    </location>
</feature>
<dbReference type="CDD" id="cd03392">
    <property type="entry name" value="PAP2_like_2"/>
    <property type="match status" value="1"/>
</dbReference>
<dbReference type="InterPro" id="IPR036938">
    <property type="entry name" value="PAP2/HPO_sf"/>
</dbReference>
<feature type="transmembrane region" description="Helical" evidence="1">
    <location>
        <begin position="152"/>
        <end position="169"/>
    </location>
</feature>
<keyword evidence="4" id="KW-1185">Reference proteome</keyword>
<keyword evidence="1" id="KW-0812">Transmembrane</keyword>
<dbReference type="InterPro" id="IPR000326">
    <property type="entry name" value="PAP2/HPO"/>
</dbReference>
<dbReference type="PANTHER" id="PTHR14969:SF13">
    <property type="entry name" value="AT30094P"/>
    <property type="match status" value="1"/>
</dbReference>
<protein>
    <submittedName>
        <fullName evidence="3">Undecaprenyl-diphosphatase</fullName>
    </submittedName>
</protein>
<dbReference type="AlphaFoldDB" id="A0A1I3YMB9"/>
<feature type="transmembrane region" description="Helical" evidence="1">
    <location>
        <begin position="86"/>
        <end position="106"/>
    </location>
</feature>
<name>A0A1I3YMB9_HALDA</name>
<evidence type="ECO:0000313" key="3">
    <source>
        <dbReference type="EMBL" id="SFK32431.1"/>
    </source>
</evidence>
<feature type="transmembrane region" description="Helical" evidence="1">
    <location>
        <begin position="126"/>
        <end position="145"/>
    </location>
</feature>
<organism evidence="3 4">
    <name type="scientific">Halobacillus dabanensis</name>
    <dbReference type="NCBI Taxonomy" id="240302"/>
    <lineage>
        <taxon>Bacteria</taxon>
        <taxon>Bacillati</taxon>
        <taxon>Bacillota</taxon>
        <taxon>Bacilli</taxon>
        <taxon>Bacillales</taxon>
        <taxon>Bacillaceae</taxon>
        <taxon>Halobacillus</taxon>
    </lineage>
</organism>
<dbReference type="EMBL" id="FOSB01000011">
    <property type="protein sequence ID" value="SFK32431.1"/>
    <property type="molecule type" value="Genomic_DNA"/>
</dbReference>
<keyword evidence="1" id="KW-1133">Transmembrane helix</keyword>
<dbReference type="SMART" id="SM00014">
    <property type="entry name" value="acidPPc"/>
    <property type="match status" value="1"/>
</dbReference>
<feature type="transmembrane region" description="Helical" evidence="1">
    <location>
        <begin position="55"/>
        <end position="79"/>
    </location>
</feature>
<dbReference type="SUPFAM" id="SSF48317">
    <property type="entry name" value="Acid phosphatase/Vanadium-dependent haloperoxidase"/>
    <property type="match status" value="1"/>
</dbReference>
<dbReference type="RefSeq" id="WP_075037707.1">
    <property type="nucleotide sequence ID" value="NZ_FOSB01000011.1"/>
</dbReference>
<dbReference type="Proteomes" id="UP000183557">
    <property type="component" value="Unassembled WGS sequence"/>
</dbReference>
<keyword evidence="1" id="KW-0472">Membrane</keyword>
<dbReference type="PANTHER" id="PTHR14969">
    <property type="entry name" value="SPHINGOSINE-1-PHOSPHATE PHOSPHOHYDROLASE"/>
    <property type="match status" value="1"/>
</dbReference>
<feature type="transmembrane region" description="Helical" evidence="1">
    <location>
        <begin position="181"/>
        <end position="201"/>
    </location>
</feature>
<evidence type="ECO:0000256" key="1">
    <source>
        <dbReference type="SAM" id="Phobius"/>
    </source>
</evidence>
<evidence type="ECO:0000313" key="4">
    <source>
        <dbReference type="Proteomes" id="UP000183557"/>
    </source>
</evidence>